<dbReference type="eggNOG" id="ENOG50331PB">
    <property type="taxonomic scope" value="Bacteria"/>
</dbReference>
<keyword evidence="1" id="KW-0812">Transmembrane</keyword>
<dbReference type="Proteomes" id="UP000027602">
    <property type="component" value="Chromosome"/>
</dbReference>
<evidence type="ECO:0000313" key="2">
    <source>
        <dbReference type="EMBL" id="AIE60240.1"/>
    </source>
</evidence>
<proteinExistence type="predicted"/>
<gene>
    <name evidence="2" type="ORF">BMMGA3_09200</name>
</gene>
<evidence type="ECO:0000256" key="1">
    <source>
        <dbReference type="SAM" id="Phobius"/>
    </source>
</evidence>
<dbReference type="KEGG" id="bmet:BMMGA3_09200"/>
<keyword evidence="1" id="KW-0472">Membrane</keyword>
<dbReference type="HOGENOM" id="CLU_154378_1_0_9"/>
<dbReference type="AlphaFoldDB" id="I3E909"/>
<protein>
    <submittedName>
        <fullName evidence="2">Putative membrane protein</fullName>
    </submittedName>
</protein>
<dbReference type="STRING" id="796606.BMMGA3_09200"/>
<organism evidence="2 3">
    <name type="scientific">Bacillus methanolicus (strain MGA3 / ATCC 53907)</name>
    <dbReference type="NCBI Taxonomy" id="796606"/>
    <lineage>
        <taxon>Bacteria</taxon>
        <taxon>Bacillati</taxon>
        <taxon>Bacillota</taxon>
        <taxon>Bacilli</taxon>
        <taxon>Bacillales</taxon>
        <taxon>Bacillaceae</taxon>
        <taxon>Bacillus</taxon>
    </lineage>
</organism>
<keyword evidence="3" id="KW-1185">Reference proteome</keyword>
<sequence>MSAARYYDMCNRGIGRAVQIRTHDGRIHRGIIERVSPNRVFLRPFGRTRNFGGFGYPWGWGVGTGFAFGVALGAIASLAFIPFFW</sequence>
<feature type="transmembrane region" description="Helical" evidence="1">
    <location>
        <begin position="58"/>
        <end position="84"/>
    </location>
</feature>
<accession>I3E909</accession>
<name>I3E909_BACMM</name>
<dbReference type="OrthoDB" id="2991597at2"/>
<evidence type="ECO:0000313" key="3">
    <source>
        <dbReference type="Proteomes" id="UP000027602"/>
    </source>
</evidence>
<dbReference type="RefSeq" id="WP_004434492.1">
    <property type="nucleotide sequence ID" value="NZ_ADWW01000002.1"/>
</dbReference>
<reference evidence="2 3" key="1">
    <citation type="journal article" date="2015" name="BMC Genomics">
        <title>Transcriptome analysis of thermophilic methylotrophic Bacillus methanolicus MGA3 using RNA-sequencing provides detailed insights into its previously uncharted transcriptional landscape.</title>
        <authorList>
            <person name="Irla M."/>
            <person name="Neshat A."/>
            <person name="Brautaset T."/>
            <person name="Ruckert C."/>
            <person name="Kalinowski J."/>
            <person name="Wendisch V.F."/>
        </authorList>
    </citation>
    <scope>NUCLEOTIDE SEQUENCE [LARGE SCALE GENOMIC DNA]</scope>
    <source>
        <strain evidence="3">MGA3 / ATCC 53907</strain>
    </source>
</reference>
<dbReference type="EMBL" id="CP007739">
    <property type="protein sequence ID" value="AIE60240.1"/>
    <property type="molecule type" value="Genomic_DNA"/>
</dbReference>
<keyword evidence="1" id="KW-1133">Transmembrane helix</keyword>